<dbReference type="Pfam" id="PF09983">
    <property type="entry name" value="JetD_C"/>
    <property type="match status" value="1"/>
</dbReference>
<accession>A0A845HI69</accession>
<dbReference type="InterPro" id="IPR014544">
    <property type="entry name" value="UCP028408"/>
</dbReference>
<dbReference type="PIRSF" id="PIRSF028408">
    <property type="entry name" value="UCP028408"/>
    <property type="match status" value="1"/>
</dbReference>
<dbReference type="EMBL" id="WWCV01000014">
    <property type="protein sequence ID" value="MYN17103.1"/>
    <property type="molecule type" value="Genomic_DNA"/>
</dbReference>
<dbReference type="InterPro" id="IPR024537">
    <property type="entry name" value="DUF3322"/>
</dbReference>
<dbReference type="AlphaFoldDB" id="A0A845HI69"/>
<sequence length="398" mass="44258">MKLPDEVRAWLARRYQTQHRDWLAAPASGWPLSIPLGTPTEAATLRQPDAVRAWADSWRHWRGAGELRWTERRWKVLGSQQLPEALVLHGPDQAAAWIGEQERWGRAVPRHALLTARRPDAARTLAALYAVLADYDEADFQRLLDLAAWLAEHPRSGLYPRQIPLPGIDSKWLEPRRGVVGELVAALRGDAGGGGNFYELCGLRRPPSTIRMRVLDAGLRARLGGIDDVSAPVETLARLDWQPSTVLIVENLQTGLALHDLPGAVAFMGLGYGVDVLAALPWIAPAACCYWGDIDTHGYAILHRARTMLPQLRSLLMDRETLLRFLPLCTTEKSQCAATDLSTLTAAETDVYHALRGHTLGQSLRLEQERIGWDVAWPRLCEALRPIPPTEFPADPRA</sequence>
<feature type="domain" description="Wadjet protein JetD C-terminal" evidence="1">
    <location>
        <begin position="202"/>
        <end position="379"/>
    </location>
</feature>
<evidence type="ECO:0008006" key="5">
    <source>
        <dbReference type="Google" id="ProtNLM"/>
    </source>
</evidence>
<dbReference type="Pfam" id="PF11795">
    <property type="entry name" value="DUF3322"/>
    <property type="match status" value="1"/>
</dbReference>
<feature type="domain" description="DUF3322" evidence="2">
    <location>
        <begin position="4"/>
        <end position="184"/>
    </location>
</feature>
<evidence type="ECO:0000313" key="4">
    <source>
        <dbReference type="Proteomes" id="UP000484875"/>
    </source>
</evidence>
<dbReference type="RefSeq" id="WP_161089757.1">
    <property type="nucleotide sequence ID" value="NZ_WWCV01000014.1"/>
</dbReference>
<evidence type="ECO:0000259" key="1">
    <source>
        <dbReference type="Pfam" id="PF09983"/>
    </source>
</evidence>
<gene>
    <name evidence="3" type="ORF">GTP81_10105</name>
</gene>
<evidence type="ECO:0000313" key="3">
    <source>
        <dbReference type="EMBL" id="MYN17103.1"/>
    </source>
</evidence>
<dbReference type="InterPro" id="IPR024534">
    <property type="entry name" value="JetD_C"/>
</dbReference>
<evidence type="ECO:0000259" key="2">
    <source>
        <dbReference type="Pfam" id="PF11795"/>
    </source>
</evidence>
<dbReference type="Proteomes" id="UP000484875">
    <property type="component" value="Unassembled WGS sequence"/>
</dbReference>
<proteinExistence type="predicted"/>
<protein>
    <recommendedName>
        <fullName evidence="5">DUF3322 and DUF2220 domain-containing protein</fullName>
    </recommendedName>
</protein>
<name>A0A845HI69_9BURK</name>
<comment type="caution">
    <text evidence="3">The sequence shown here is derived from an EMBL/GenBank/DDBJ whole genome shotgun (WGS) entry which is preliminary data.</text>
</comment>
<reference evidence="3 4" key="1">
    <citation type="submission" date="2019-12" db="EMBL/GenBank/DDBJ databases">
        <title>Novel species isolated from a subtropical stream in China.</title>
        <authorList>
            <person name="Lu H."/>
        </authorList>
    </citation>
    <scope>NUCLEOTIDE SEQUENCE [LARGE SCALE GENOMIC DNA]</scope>
    <source>
        <strain evidence="3 4">FT107W</strain>
    </source>
</reference>
<keyword evidence="4" id="KW-1185">Reference proteome</keyword>
<organism evidence="3 4">
    <name type="scientific">Duganella vulcania</name>
    <dbReference type="NCBI Taxonomy" id="2692166"/>
    <lineage>
        <taxon>Bacteria</taxon>
        <taxon>Pseudomonadati</taxon>
        <taxon>Pseudomonadota</taxon>
        <taxon>Betaproteobacteria</taxon>
        <taxon>Burkholderiales</taxon>
        <taxon>Oxalobacteraceae</taxon>
        <taxon>Telluria group</taxon>
        <taxon>Duganella</taxon>
    </lineage>
</organism>